<dbReference type="SUPFAM" id="SSF53092">
    <property type="entry name" value="Creatinase/prolidase N-terminal domain"/>
    <property type="match status" value="1"/>
</dbReference>
<dbReference type="RefSeq" id="WP_128767614.1">
    <property type="nucleotide sequence ID" value="NZ_RXOC01000001.1"/>
</dbReference>
<comment type="caution">
    <text evidence="9">The sequence shown here is derived from an EMBL/GenBank/DDBJ whole genome shotgun (WGS) entry which is preliminary data.</text>
</comment>
<dbReference type="GO" id="GO:0005829">
    <property type="term" value="C:cytosol"/>
    <property type="evidence" value="ECO:0007669"/>
    <property type="project" value="TreeGrafter"/>
</dbReference>
<dbReference type="Pfam" id="PF00557">
    <property type="entry name" value="Peptidase_M24"/>
    <property type="match status" value="1"/>
</dbReference>
<organism evidence="9 10">
    <name type="scientific">Arcticibacter tournemirensis</name>
    <dbReference type="NCBI Taxonomy" id="699437"/>
    <lineage>
        <taxon>Bacteria</taxon>
        <taxon>Pseudomonadati</taxon>
        <taxon>Bacteroidota</taxon>
        <taxon>Sphingobacteriia</taxon>
        <taxon>Sphingobacteriales</taxon>
        <taxon>Sphingobacteriaceae</taxon>
        <taxon>Arcticibacter</taxon>
    </lineage>
</organism>
<gene>
    <name evidence="9" type="ORF">EKH83_01505</name>
</gene>
<name>A0A4Q0MG63_9SPHI</name>
<keyword evidence="5" id="KW-0479">Metal-binding</keyword>
<dbReference type="PANTHER" id="PTHR43226">
    <property type="entry name" value="XAA-PRO AMINOPEPTIDASE 3"/>
    <property type="match status" value="1"/>
</dbReference>
<keyword evidence="9" id="KW-0031">Aminopeptidase</keyword>
<evidence type="ECO:0000259" key="8">
    <source>
        <dbReference type="SMART" id="SM01011"/>
    </source>
</evidence>
<proteinExistence type="inferred from homology"/>
<dbReference type="EMBL" id="RXOC01000001">
    <property type="protein sequence ID" value="RXF72428.1"/>
    <property type="molecule type" value="Genomic_DNA"/>
</dbReference>
<dbReference type="GO" id="GO:0070006">
    <property type="term" value="F:metalloaminopeptidase activity"/>
    <property type="evidence" value="ECO:0007669"/>
    <property type="project" value="InterPro"/>
</dbReference>
<dbReference type="AlphaFoldDB" id="A0A4Q0MG63"/>
<evidence type="ECO:0000256" key="7">
    <source>
        <dbReference type="ARBA" id="ARBA00023211"/>
    </source>
</evidence>
<evidence type="ECO:0000256" key="3">
    <source>
        <dbReference type="ARBA" id="ARBA00008766"/>
    </source>
</evidence>
<dbReference type="EC" id="3.4.11.9" evidence="4"/>
<dbReference type="Pfam" id="PF05195">
    <property type="entry name" value="AMP_N"/>
    <property type="match status" value="1"/>
</dbReference>
<evidence type="ECO:0000313" key="10">
    <source>
        <dbReference type="Proteomes" id="UP000290848"/>
    </source>
</evidence>
<dbReference type="Proteomes" id="UP000290848">
    <property type="component" value="Unassembled WGS sequence"/>
</dbReference>
<dbReference type="GO" id="GO:0006508">
    <property type="term" value="P:proteolysis"/>
    <property type="evidence" value="ECO:0007669"/>
    <property type="project" value="TreeGrafter"/>
</dbReference>
<reference evidence="9 10" key="1">
    <citation type="submission" date="2018-12" db="EMBL/GenBank/DDBJ databases">
        <title>The Draft Genome Sequence of the Soil Bacterium Pedobacter tournemirensis R1.</title>
        <authorList>
            <person name="He J."/>
        </authorList>
    </citation>
    <scope>NUCLEOTIDE SEQUENCE [LARGE SCALE GENOMIC DNA]</scope>
    <source>
        <strain evidence="9 10">R1</strain>
    </source>
</reference>
<evidence type="ECO:0000256" key="6">
    <source>
        <dbReference type="ARBA" id="ARBA00022801"/>
    </source>
</evidence>
<dbReference type="Gene3D" id="3.90.230.10">
    <property type="entry name" value="Creatinase/methionine aminopeptidase superfamily"/>
    <property type="match status" value="1"/>
</dbReference>
<comment type="similarity">
    <text evidence="3">Belongs to the peptidase M24B family.</text>
</comment>
<dbReference type="SUPFAM" id="SSF55920">
    <property type="entry name" value="Creatinase/aminopeptidase"/>
    <property type="match status" value="1"/>
</dbReference>
<protein>
    <recommendedName>
        <fullName evidence="4">Xaa-Pro aminopeptidase</fullName>
        <ecNumber evidence="4">3.4.11.9</ecNumber>
    </recommendedName>
</protein>
<evidence type="ECO:0000256" key="1">
    <source>
        <dbReference type="ARBA" id="ARBA00001424"/>
    </source>
</evidence>
<comment type="cofactor">
    <cofactor evidence="2">
        <name>Mn(2+)</name>
        <dbReference type="ChEBI" id="CHEBI:29035"/>
    </cofactor>
</comment>
<dbReference type="CDD" id="cd01087">
    <property type="entry name" value="Prolidase"/>
    <property type="match status" value="1"/>
</dbReference>
<dbReference type="GO" id="GO:0030145">
    <property type="term" value="F:manganese ion binding"/>
    <property type="evidence" value="ECO:0007669"/>
    <property type="project" value="InterPro"/>
</dbReference>
<evidence type="ECO:0000256" key="2">
    <source>
        <dbReference type="ARBA" id="ARBA00001936"/>
    </source>
</evidence>
<dbReference type="InterPro" id="IPR036005">
    <property type="entry name" value="Creatinase/aminopeptidase-like"/>
</dbReference>
<keyword evidence="9" id="KW-0645">Protease</keyword>
<evidence type="ECO:0000256" key="4">
    <source>
        <dbReference type="ARBA" id="ARBA00012574"/>
    </source>
</evidence>
<dbReference type="PANTHER" id="PTHR43226:SF4">
    <property type="entry name" value="XAA-PRO AMINOPEPTIDASE 3"/>
    <property type="match status" value="1"/>
</dbReference>
<comment type="catalytic activity">
    <reaction evidence="1">
        <text>Release of any N-terminal amino acid, including proline, that is linked to proline, even from a dipeptide or tripeptide.</text>
        <dbReference type="EC" id="3.4.11.9"/>
    </reaction>
</comment>
<keyword evidence="7" id="KW-0464">Manganese</keyword>
<dbReference type="InterPro" id="IPR052433">
    <property type="entry name" value="X-Pro_dipept-like"/>
</dbReference>
<keyword evidence="6" id="KW-0378">Hydrolase</keyword>
<dbReference type="Gene3D" id="3.40.350.10">
    <property type="entry name" value="Creatinase/prolidase N-terminal domain"/>
    <property type="match status" value="1"/>
</dbReference>
<feature type="domain" description="Aminopeptidase P N-terminal" evidence="8">
    <location>
        <begin position="2"/>
        <end position="134"/>
    </location>
</feature>
<dbReference type="InterPro" id="IPR029149">
    <property type="entry name" value="Creatin/AminoP/Spt16_N"/>
</dbReference>
<evidence type="ECO:0000256" key="5">
    <source>
        <dbReference type="ARBA" id="ARBA00022723"/>
    </source>
</evidence>
<dbReference type="InterPro" id="IPR007865">
    <property type="entry name" value="Aminopep_P_N"/>
</dbReference>
<sequence length="462" mass="51755">MFSKETYINRRNELKNKVQSGILLFLGNDDSPMNYADNAYSFRQDSTFLYYFGISMPKLAAVVDLDSGEEILFGDEMTLDEIVWMGRQETLKEKSMKAGMEQVLPLESLHTFLQKIRHQKRSIHYLPPYRPENVLRVLHMLGIEPASCKENASLDFIKAVISQRSIKSSEEINEIEKAVNITREMHLTAMKVAAAGMSENAIAAAIHAKALDGGGNIAYPIILTVHGEILHNHHHENILKDGQLVLNDSGAETAMGYAGDLTRTFPVSTRFTEAQKEVYNIVLNALESSAALLKPGMRYLDVHLHACKTLVNGLKELGLMKGDTNEAVAAGAHAMFFQCGTGHMMGLDVHDMEDLGEEYVGYTDSLRKNTNQFGLKSLRLGRELQTGFVLTVEPGIYFIPELIDRWKAEGRFTEFINYTKLGQYRNFGGIRIEDNYVITKSGAQLLGKPLAKTIQEIEELRS</sequence>
<dbReference type="InterPro" id="IPR000994">
    <property type="entry name" value="Pept_M24"/>
</dbReference>
<evidence type="ECO:0000313" key="9">
    <source>
        <dbReference type="EMBL" id="RXF72428.1"/>
    </source>
</evidence>
<dbReference type="SMART" id="SM01011">
    <property type="entry name" value="AMP_N"/>
    <property type="match status" value="1"/>
</dbReference>
<accession>A0A4Q0MG63</accession>